<dbReference type="Proteomes" id="UP000762676">
    <property type="component" value="Unassembled WGS sequence"/>
</dbReference>
<dbReference type="AlphaFoldDB" id="A0AAV4GHC7"/>
<protein>
    <submittedName>
        <fullName evidence="1">Uncharacterized protein</fullName>
    </submittedName>
</protein>
<sequence>MADTDSAHNSLLFFFQSFDRNESFFKILSDFMKFVVEFSIPASITIGTLQPDDMQVSGTNNNTACKCNNTKELSQAYPHVKLKTSNDLQFMRLLAQDRNKLKTLPRTITEFAEAIDSDEPEASSG</sequence>
<evidence type="ECO:0000313" key="1">
    <source>
        <dbReference type="EMBL" id="GFR84827.1"/>
    </source>
</evidence>
<proteinExistence type="predicted"/>
<accession>A0AAV4GHC7</accession>
<comment type="caution">
    <text evidence="1">The sequence shown here is derived from an EMBL/GenBank/DDBJ whole genome shotgun (WGS) entry which is preliminary data.</text>
</comment>
<reference evidence="1 2" key="1">
    <citation type="journal article" date="2021" name="Elife">
        <title>Chloroplast acquisition without the gene transfer in kleptoplastic sea slugs, Plakobranchus ocellatus.</title>
        <authorList>
            <person name="Maeda T."/>
            <person name="Takahashi S."/>
            <person name="Yoshida T."/>
            <person name="Shimamura S."/>
            <person name="Takaki Y."/>
            <person name="Nagai Y."/>
            <person name="Toyoda A."/>
            <person name="Suzuki Y."/>
            <person name="Arimoto A."/>
            <person name="Ishii H."/>
            <person name="Satoh N."/>
            <person name="Nishiyama T."/>
            <person name="Hasebe M."/>
            <person name="Maruyama T."/>
            <person name="Minagawa J."/>
            <person name="Obokata J."/>
            <person name="Shigenobu S."/>
        </authorList>
    </citation>
    <scope>NUCLEOTIDE SEQUENCE [LARGE SCALE GENOMIC DNA]</scope>
</reference>
<gene>
    <name evidence="1" type="ORF">ElyMa_006012100</name>
</gene>
<name>A0AAV4GHC7_9GAST</name>
<evidence type="ECO:0000313" key="2">
    <source>
        <dbReference type="Proteomes" id="UP000762676"/>
    </source>
</evidence>
<keyword evidence="2" id="KW-1185">Reference proteome</keyword>
<dbReference type="EMBL" id="BMAT01012059">
    <property type="protein sequence ID" value="GFR84827.1"/>
    <property type="molecule type" value="Genomic_DNA"/>
</dbReference>
<organism evidence="1 2">
    <name type="scientific">Elysia marginata</name>
    <dbReference type="NCBI Taxonomy" id="1093978"/>
    <lineage>
        <taxon>Eukaryota</taxon>
        <taxon>Metazoa</taxon>
        <taxon>Spiralia</taxon>
        <taxon>Lophotrochozoa</taxon>
        <taxon>Mollusca</taxon>
        <taxon>Gastropoda</taxon>
        <taxon>Heterobranchia</taxon>
        <taxon>Euthyneura</taxon>
        <taxon>Panpulmonata</taxon>
        <taxon>Sacoglossa</taxon>
        <taxon>Placobranchoidea</taxon>
        <taxon>Plakobranchidae</taxon>
        <taxon>Elysia</taxon>
    </lineage>
</organism>